<dbReference type="EMBL" id="RJVQ01000001">
    <property type="protein sequence ID" value="RQW64565.1"/>
    <property type="molecule type" value="Genomic_DNA"/>
</dbReference>
<dbReference type="InterPro" id="IPR036388">
    <property type="entry name" value="WH-like_DNA-bd_sf"/>
</dbReference>
<dbReference type="Pfam" id="PF00392">
    <property type="entry name" value="GntR"/>
    <property type="match status" value="1"/>
</dbReference>
<dbReference type="GO" id="GO:0003677">
    <property type="term" value="F:DNA binding"/>
    <property type="evidence" value="ECO:0007669"/>
    <property type="project" value="UniProtKB-KW"/>
</dbReference>
<sequence>MTELDKNFLFKPAKVGLASEDIALQIESAIMSETLKPGDGLPSERELQTQFATGRGVIREAIQALKQKGLIEIRKGKTGGAYVKHIDVKNISESLALFLKQSHVSTDKVAEFRESVDHQIALLAMTRATDQQKQKLIELIEQLELAGKDENINLNLLGEIDRALNIQIARMADNPIFDWVINALQQGFSSHDFRLYQNDEFRRLTIQNWRTTVNHLLNSEPLKIQSSISFHYQLLSQCIEK</sequence>
<keyword evidence="6" id="KW-1185">Reference proteome</keyword>
<proteinExistence type="predicted"/>
<keyword evidence="2" id="KW-0238">DNA-binding</keyword>
<dbReference type="InterPro" id="IPR011711">
    <property type="entry name" value="GntR_C"/>
</dbReference>
<dbReference type="RefSeq" id="WP_124935217.1">
    <property type="nucleotide sequence ID" value="NZ_RJVQ01000001.1"/>
</dbReference>
<dbReference type="PANTHER" id="PTHR43537">
    <property type="entry name" value="TRANSCRIPTIONAL REGULATOR, GNTR FAMILY"/>
    <property type="match status" value="1"/>
</dbReference>
<comment type="caution">
    <text evidence="5">The sequence shown here is derived from an EMBL/GenBank/DDBJ whole genome shotgun (WGS) entry which is preliminary data.</text>
</comment>
<evidence type="ECO:0000313" key="5">
    <source>
        <dbReference type="EMBL" id="RQW64565.1"/>
    </source>
</evidence>
<dbReference type="CDD" id="cd07377">
    <property type="entry name" value="WHTH_GntR"/>
    <property type="match status" value="1"/>
</dbReference>
<dbReference type="PANTHER" id="PTHR43537:SF49">
    <property type="entry name" value="TRANSCRIPTIONAL REGULATORY PROTEIN"/>
    <property type="match status" value="1"/>
</dbReference>
<dbReference type="InterPro" id="IPR008920">
    <property type="entry name" value="TF_FadR/GntR_C"/>
</dbReference>
<dbReference type="PRINTS" id="PR00035">
    <property type="entry name" value="HTHGNTR"/>
</dbReference>
<organism evidence="5 6">
    <name type="scientific">Vibrio viridaestus</name>
    <dbReference type="NCBI Taxonomy" id="2487322"/>
    <lineage>
        <taxon>Bacteria</taxon>
        <taxon>Pseudomonadati</taxon>
        <taxon>Pseudomonadota</taxon>
        <taxon>Gammaproteobacteria</taxon>
        <taxon>Vibrionales</taxon>
        <taxon>Vibrionaceae</taxon>
        <taxon>Vibrio</taxon>
    </lineage>
</organism>
<evidence type="ECO:0000256" key="2">
    <source>
        <dbReference type="ARBA" id="ARBA00023125"/>
    </source>
</evidence>
<dbReference type="SUPFAM" id="SSF48008">
    <property type="entry name" value="GntR ligand-binding domain-like"/>
    <property type="match status" value="1"/>
</dbReference>
<dbReference type="PROSITE" id="PS50949">
    <property type="entry name" value="HTH_GNTR"/>
    <property type="match status" value="1"/>
</dbReference>
<dbReference type="OrthoDB" id="5450856at2"/>
<dbReference type="GO" id="GO:0003700">
    <property type="term" value="F:DNA-binding transcription factor activity"/>
    <property type="evidence" value="ECO:0007669"/>
    <property type="project" value="InterPro"/>
</dbReference>
<dbReference type="SUPFAM" id="SSF46785">
    <property type="entry name" value="Winged helix' DNA-binding domain"/>
    <property type="match status" value="1"/>
</dbReference>
<dbReference type="SMART" id="SM00345">
    <property type="entry name" value="HTH_GNTR"/>
    <property type="match status" value="1"/>
</dbReference>
<dbReference type="InterPro" id="IPR036390">
    <property type="entry name" value="WH_DNA-bd_sf"/>
</dbReference>
<name>A0A3N9TLS1_9VIBR</name>
<dbReference type="Pfam" id="PF07729">
    <property type="entry name" value="FCD"/>
    <property type="match status" value="1"/>
</dbReference>
<feature type="domain" description="HTH gntR-type" evidence="4">
    <location>
        <begin position="16"/>
        <end position="86"/>
    </location>
</feature>
<dbReference type="Gene3D" id="1.20.120.530">
    <property type="entry name" value="GntR ligand-binding domain-like"/>
    <property type="match status" value="1"/>
</dbReference>
<dbReference type="InterPro" id="IPR000524">
    <property type="entry name" value="Tscrpt_reg_HTH_GntR"/>
</dbReference>
<evidence type="ECO:0000256" key="1">
    <source>
        <dbReference type="ARBA" id="ARBA00023015"/>
    </source>
</evidence>
<keyword evidence="3" id="KW-0804">Transcription</keyword>
<accession>A0A3N9TLS1</accession>
<dbReference type="AlphaFoldDB" id="A0A3N9TLS1"/>
<keyword evidence="1" id="KW-0805">Transcription regulation</keyword>
<evidence type="ECO:0000259" key="4">
    <source>
        <dbReference type="PROSITE" id="PS50949"/>
    </source>
</evidence>
<dbReference type="Proteomes" id="UP000281112">
    <property type="component" value="Unassembled WGS sequence"/>
</dbReference>
<protein>
    <submittedName>
        <fullName evidence="5">FadR family transcriptional regulator</fullName>
    </submittedName>
</protein>
<gene>
    <name evidence="5" type="ORF">EES38_00515</name>
</gene>
<reference evidence="5 6" key="1">
    <citation type="submission" date="2018-11" db="EMBL/GenBank/DDBJ databases">
        <title>Vibrio LJC006 sp. nov., isolated from seawater during the bloom of the enteromorpha.</title>
        <authorList>
            <person name="Liang J."/>
        </authorList>
    </citation>
    <scope>NUCLEOTIDE SEQUENCE [LARGE SCALE GENOMIC DNA]</scope>
    <source>
        <strain evidence="5 6">LJC006</strain>
    </source>
</reference>
<evidence type="ECO:0000313" key="6">
    <source>
        <dbReference type="Proteomes" id="UP000281112"/>
    </source>
</evidence>
<dbReference type="Gene3D" id="1.10.10.10">
    <property type="entry name" value="Winged helix-like DNA-binding domain superfamily/Winged helix DNA-binding domain"/>
    <property type="match status" value="1"/>
</dbReference>
<evidence type="ECO:0000256" key="3">
    <source>
        <dbReference type="ARBA" id="ARBA00023163"/>
    </source>
</evidence>